<gene>
    <name evidence="1" type="ORF">HU760_016615</name>
</gene>
<proteinExistence type="predicted"/>
<evidence type="ECO:0000313" key="1">
    <source>
        <dbReference type="EMBL" id="MBV4492214.1"/>
    </source>
</evidence>
<dbReference type="RefSeq" id="WP_186678486.1">
    <property type="nucleotide sequence ID" value="NZ_JABWRZ020000001.1"/>
</dbReference>
<keyword evidence="2" id="KW-1185">Reference proteome</keyword>
<dbReference type="Proteomes" id="UP000609530">
    <property type="component" value="Unassembled WGS sequence"/>
</dbReference>
<organism evidence="1 2">
    <name type="scientific">Pseudomonas oryzicola</name>
    <dbReference type="NCBI Taxonomy" id="485876"/>
    <lineage>
        <taxon>Bacteria</taxon>
        <taxon>Pseudomonadati</taxon>
        <taxon>Pseudomonadota</taxon>
        <taxon>Gammaproteobacteria</taxon>
        <taxon>Pseudomonadales</taxon>
        <taxon>Pseudomonadaceae</taxon>
        <taxon>Pseudomonas</taxon>
    </lineage>
</organism>
<evidence type="ECO:0000313" key="2">
    <source>
        <dbReference type="Proteomes" id="UP000609530"/>
    </source>
</evidence>
<reference evidence="1 2" key="1">
    <citation type="journal article" date="2020" name="Microorganisms">
        <title>Reliable Identification of Environmental Pseudomonas Isolates Using the rpoD Gene.</title>
        <authorList>
            <consortium name="The Broad Institute Genome Sequencing Platform"/>
            <person name="Girard L."/>
            <person name="Lood C."/>
            <person name="Rokni-Zadeh H."/>
            <person name="van Noort V."/>
            <person name="Lavigne R."/>
            <person name="De Mot R."/>
        </authorList>
    </citation>
    <scope>NUCLEOTIDE SEQUENCE [LARGE SCALE GENOMIC DNA]</scope>
    <source>
        <strain evidence="1 2">RD9SR1</strain>
    </source>
</reference>
<name>A0ABS6QDE1_9PSED</name>
<dbReference type="EMBL" id="JABWRZ020000001">
    <property type="protein sequence ID" value="MBV4492214.1"/>
    <property type="molecule type" value="Genomic_DNA"/>
</dbReference>
<sequence>MALSVDEVYVVSGNLLSAMPKLVDPGVFEDFANSNLLCQLAADKNQGARFVDPPAWLDFYRNALGKVFWRIISSGTVSFNIPPLVRSITIKEVLEKTFYKTLDHEVALQFDDSIERLEEQSEASDAARLYRAKTQVTYKSDVSDSAARPHPISSINLQVSVVQGGDKISVCSVYFTTLADIESDVFNQKFLVSQLRGNVSVSSFDAKLLESSYAGIRQSVIEKLGPENIRENIIPVSTEVCSLAGPRHAGAKRFIQELEI</sequence>
<comment type="caution">
    <text evidence="1">The sequence shown here is derived from an EMBL/GenBank/DDBJ whole genome shotgun (WGS) entry which is preliminary data.</text>
</comment>
<protein>
    <submittedName>
        <fullName evidence="1">Uncharacterized protein</fullName>
    </submittedName>
</protein>
<accession>A0ABS6QDE1</accession>